<feature type="chain" id="PRO_5011570105" evidence="3">
    <location>
        <begin position="21"/>
        <end position="282"/>
    </location>
</feature>
<dbReference type="InterPro" id="IPR037066">
    <property type="entry name" value="Plug_dom_sf"/>
</dbReference>
<dbReference type="Proteomes" id="UP000199656">
    <property type="component" value="Unassembled WGS sequence"/>
</dbReference>
<feature type="domain" description="TonB-dependent receptor plug" evidence="4">
    <location>
        <begin position="115"/>
        <end position="240"/>
    </location>
</feature>
<dbReference type="InterPro" id="IPR023997">
    <property type="entry name" value="TonB-dep_OMP_SusC/RagA_CS"/>
</dbReference>
<dbReference type="Pfam" id="PF07715">
    <property type="entry name" value="Plug"/>
    <property type="match status" value="1"/>
</dbReference>
<proteinExistence type="inferred from homology"/>
<keyword evidence="2" id="KW-0998">Cell outer membrane</keyword>
<dbReference type="SUPFAM" id="SSF56935">
    <property type="entry name" value="Porins"/>
    <property type="match status" value="1"/>
</dbReference>
<protein>
    <submittedName>
        <fullName evidence="5">TonB-dependent outer membrane receptor, SusC/RagA subfamily, signature region</fullName>
    </submittedName>
</protein>
<keyword evidence="2" id="KW-0472">Membrane</keyword>
<dbReference type="InterPro" id="IPR008969">
    <property type="entry name" value="CarboxyPept-like_regulatory"/>
</dbReference>
<keyword evidence="5" id="KW-0675">Receptor</keyword>
<keyword evidence="2" id="KW-0813">Transport</keyword>
<dbReference type="SUPFAM" id="SSF49464">
    <property type="entry name" value="Carboxypeptidase regulatory domain-like"/>
    <property type="match status" value="1"/>
</dbReference>
<dbReference type="GO" id="GO:0015344">
    <property type="term" value="F:siderophore uptake transmembrane transporter activity"/>
    <property type="evidence" value="ECO:0007669"/>
    <property type="project" value="TreeGrafter"/>
</dbReference>
<evidence type="ECO:0000256" key="1">
    <source>
        <dbReference type="ARBA" id="ARBA00022729"/>
    </source>
</evidence>
<dbReference type="PANTHER" id="PTHR30069">
    <property type="entry name" value="TONB-DEPENDENT OUTER MEMBRANE RECEPTOR"/>
    <property type="match status" value="1"/>
</dbReference>
<dbReference type="OrthoDB" id="1112758at2"/>
<dbReference type="PANTHER" id="PTHR30069:SF29">
    <property type="entry name" value="HEMOGLOBIN AND HEMOGLOBIN-HAPTOGLOBIN-BINDING PROTEIN 1-RELATED"/>
    <property type="match status" value="1"/>
</dbReference>
<dbReference type="AlphaFoldDB" id="A0A1H3YNU0"/>
<keyword evidence="6" id="KW-1185">Reference proteome</keyword>
<name>A0A1H3YNU0_9BACT</name>
<dbReference type="Gene3D" id="2.60.40.1120">
    <property type="entry name" value="Carboxypeptidase-like, regulatory domain"/>
    <property type="match status" value="1"/>
</dbReference>
<organism evidence="5 6">
    <name type="scientific">Chitinophaga terrae</name>
    <name type="common">ex Kim and Jung 2007</name>
    <dbReference type="NCBI Taxonomy" id="408074"/>
    <lineage>
        <taxon>Bacteria</taxon>
        <taxon>Pseudomonadati</taxon>
        <taxon>Bacteroidota</taxon>
        <taxon>Chitinophagia</taxon>
        <taxon>Chitinophagales</taxon>
        <taxon>Chitinophagaceae</taxon>
        <taxon>Chitinophaga</taxon>
    </lineage>
</organism>
<dbReference type="InterPro" id="IPR039426">
    <property type="entry name" value="TonB-dep_rcpt-like"/>
</dbReference>
<dbReference type="Pfam" id="PF13715">
    <property type="entry name" value="CarbopepD_reg_2"/>
    <property type="match status" value="1"/>
</dbReference>
<evidence type="ECO:0000256" key="2">
    <source>
        <dbReference type="PROSITE-ProRule" id="PRU01360"/>
    </source>
</evidence>
<evidence type="ECO:0000259" key="4">
    <source>
        <dbReference type="Pfam" id="PF07715"/>
    </source>
</evidence>
<evidence type="ECO:0000256" key="3">
    <source>
        <dbReference type="SAM" id="SignalP"/>
    </source>
</evidence>
<keyword evidence="2" id="KW-0812">Transmembrane</keyword>
<dbReference type="PROSITE" id="PS52016">
    <property type="entry name" value="TONB_DEPENDENT_REC_3"/>
    <property type="match status" value="1"/>
</dbReference>
<reference evidence="6" key="1">
    <citation type="submission" date="2016-10" db="EMBL/GenBank/DDBJ databases">
        <authorList>
            <person name="Varghese N."/>
            <person name="Submissions S."/>
        </authorList>
    </citation>
    <scope>NUCLEOTIDE SEQUENCE [LARGE SCALE GENOMIC DNA]</scope>
    <source>
        <strain evidence="6">DSM 23920</strain>
    </source>
</reference>
<dbReference type="EMBL" id="FNRL01000003">
    <property type="protein sequence ID" value="SEA12728.1"/>
    <property type="molecule type" value="Genomic_DNA"/>
</dbReference>
<evidence type="ECO:0000313" key="5">
    <source>
        <dbReference type="EMBL" id="SEA12728.1"/>
    </source>
</evidence>
<comment type="subcellular location">
    <subcellularLocation>
        <location evidence="2">Cell outer membrane</location>
        <topology evidence="2">Multi-pass membrane protein</topology>
    </subcellularLocation>
</comment>
<dbReference type="RefSeq" id="WP_089759042.1">
    <property type="nucleotide sequence ID" value="NZ_BKAT01000001.1"/>
</dbReference>
<dbReference type="InterPro" id="IPR012910">
    <property type="entry name" value="Plug_dom"/>
</dbReference>
<dbReference type="GO" id="GO:0044718">
    <property type="term" value="P:siderophore transmembrane transport"/>
    <property type="evidence" value="ECO:0007669"/>
    <property type="project" value="TreeGrafter"/>
</dbReference>
<accession>A0A1H3YNU0</accession>
<dbReference type="NCBIfam" id="TIGR04057">
    <property type="entry name" value="SusC_RagA_signa"/>
    <property type="match status" value="1"/>
</dbReference>
<feature type="signal peptide" evidence="3">
    <location>
        <begin position="1"/>
        <end position="20"/>
    </location>
</feature>
<keyword evidence="1 3" id="KW-0732">Signal</keyword>
<keyword evidence="2" id="KW-1134">Transmembrane beta strand</keyword>
<comment type="similarity">
    <text evidence="2">Belongs to the TonB-dependent receptor family.</text>
</comment>
<dbReference type="GO" id="GO:0009279">
    <property type="term" value="C:cell outer membrane"/>
    <property type="evidence" value="ECO:0007669"/>
    <property type="project" value="UniProtKB-SubCell"/>
</dbReference>
<sequence>MHRKLLLLALMGLLCLQAWAQERKISGVITDDKGGQLPGVSVKEVGTSNGTITTPDGKFTLTLKGTSKTLSVSFIGFETQTVAITGNNVYKIVMKTDQKSLKDVVVIGYQEVKRKTVTAAVSSVKGKDIENLPSPSFDQLLQGRAAGLAVQNFTGEPGVRGSFVVRGNTSLSRTSSSIRTLSSPLFVIDDIPISSDDAAAFDNTGTNYIAGLNPNDIESVDILKDASAAAIYGSRGANGVVIVKTKEEKQANHRSTFPPTLAWWKYQNSKPLLAVQRKDSLS</sequence>
<dbReference type="STRING" id="408074.SAMN05660909_00861"/>
<evidence type="ECO:0000313" key="6">
    <source>
        <dbReference type="Proteomes" id="UP000199656"/>
    </source>
</evidence>
<dbReference type="Gene3D" id="2.170.130.10">
    <property type="entry name" value="TonB-dependent receptor, plug domain"/>
    <property type="match status" value="1"/>
</dbReference>
<gene>
    <name evidence="5" type="ORF">SAMN05660909_00861</name>
</gene>